<evidence type="ECO:0000313" key="11">
    <source>
        <dbReference type="EMBL" id="KAG8223555.1"/>
    </source>
</evidence>
<evidence type="ECO:0000256" key="8">
    <source>
        <dbReference type="PROSITE-ProRule" id="PRU00042"/>
    </source>
</evidence>
<accession>A0A8K0JVQ9</accession>
<keyword evidence="6" id="KW-0238">DNA-binding</keyword>
<reference evidence="11" key="2">
    <citation type="submission" date="2017-10" db="EMBL/GenBank/DDBJ databases">
        <title>Ladona fulva Genome sequencing and assembly.</title>
        <authorList>
            <person name="Murali S."/>
            <person name="Richards S."/>
            <person name="Bandaranaike D."/>
            <person name="Bellair M."/>
            <person name="Blankenburg K."/>
            <person name="Chao H."/>
            <person name="Dinh H."/>
            <person name="Doddapaneni H."/>
            <person name="Dugan-Rocha S."/>
            <person name="Elkadiri S."/>
            <person name="Gnanaolivu R."/>
            <person name="Hernandez B."/>
            <person name="Skinner E."/>
            <person name="Javaid M."/>
            <person name="Lee S."/>
            <person name="Li M."/>
            <person name="Ming W."/>
            <person name="Munidasa M."/>
            <person name="Muniz J."/>
            <person name="Nguyen L."/>
            <person name="Hughes D."/>
            <person name="Osuji N."/>
            <person name="Pu L.-L."/>
            <person name="Puazo M."/>
            <person name="Qu C."/>
            <person name="Quiroz J."/>
            <person name="Raj R."/>
            <person name="Weissenberger G."/>
            <person name="Xin Y."/>
            <person name="Zou X."/>
            <person name="Han Y."/>
            <person name="Worley K."/>
            <person name="Muzny D."/>
            <person name="Gibbs R."/>
        </authorList>
    </citation>
    <scope>NUCLEOTIDE SEQUENCE</scope>
    <source>
        <strain evidence="11">Sampled in the wild</strain>
    </source>
</reference>
<dbReference type="AlphaFoldDB" id="A0A8K0JVQ9"/>
<dbReference type="FunFam" id="3.30.160.60:FF:001669">
    <property type="entry name" value="Uncharacterized protein, isoform B"/>
    <property type="match status" value="1"/>
</dbReference>
<keyword evidence="7" id="KW-0539">Nucleus</keyword>
<dbReference type="SMART" id="SM00355">
    <property type="entry name" value="ZnF_C2H2"/>
    <property type="match status" value="7"/>
</dbReference>
<dbReference type="GO" id="GO:0003700">
    <property type="term" value="F:DNA-binding transcription factor activity"/>
    <property type="evidence" value="ECO:0007669"/>
    <property type="project" value="TreeGrafter"/>
</dbReference>
<dbReference type="PANTHER" id="PTHR24404">
    <property type="entry name" value="ZINC FINGER PROTEIN"/>
    <property type="match status" value="1"/>
</dbReference>
<dbReference type="PANTHER" id="PTHR24404:SF78">
    <property type="entry name" value="ZINC FINGER PROTEIN ZTF-16"/>
    <property type="match status" value="1"/>
</dbReference>
<keyword evidence="12" id="KW-1185">Reference proteome</keyword>
<evidence type="ECO:0000259" key="10">
    <source>
        <dbReference type="PROSITE" id="PS50157"/>
    </source>
</evidence>
<feature type="non-terminal residue" evidence="11">
    <location>
        <position position="523"/>
    </location>
</feature>
<gene>
    <name evidence="11" type="ORF">J437_LFUL004429</name>
</gene>
<dbReference type="GO" id="GO:0000978">
    <property type="term" value="F:RNA polymerase II cis-regulatory region sequence-specific DNA binding"/>
    <property type="evidence" value="ECO:0007669"/>
    <property type="project" value="TreeGrafter"/>
</dbReference>
<evidence type="ECO:0000256" key="6">
    <source>
        <dbReference type="ARBA" id="ARBA00023125"/>
    </source>
</evidence>
<keyword evidence="5" id="KW-0862">Zinc</keyword>
<dbReference type="PROSITE" id="PS00028">
    <property type="entry name" value="ZINC_FINGER_C2H2_1"/>
    <property type="match status" value="5"/>
</dbReference>
<dbReference type="Pfam" id="PF00096">
    <property type="entry name" value="zf-C2H2"/>
    <property type="match status" value="1"/>
</dbReference>
<dbReference type="InterPro" id="IPR013087">
    <property type="entry name" value="Znf_C2H2_type"/>
</dbReference>
<evidence type="ECO:0000256" key="3">
    <source>
        <dbReference type="ARBA" id="ARBA00022737"/>
    </source>
</evidence>
<dbReference type="InterPro" id="IPR036236">
    <property type="entry name" value="Znf_C2H2_sf"/>
</dbReference>
<dbReference type="PROSITE" id="PS50157">
    <property type="entry name" value="ZINC_FINGER_C2H2_2"/>
    <property type="match status" value="4"/>
</dbReference>
<dbReference type="InterPro" id="IPR050589">
    <property type="entry name" value="Ikaros_C2H2-ZF"/>
</dbReference>
<evidence type="ECO:0000256" key="2">
    <source>
        <dbReference type="ARBA" id="ARBA00022723"/>
    </source>
</evidence>
<reference evidence="11" key="1">
    <citation type="submission" date="2013-04" db="EMBL/GenBank/DDBJ databases">
        <authorList>
            <person name="Qu J."/>
            <person name="Murali S.C."/>
            <person name="Bandaranaike D."/>
            <person name="Bellair M."/>
            <person name="Blankenburg K."/>
            <person name="Chao H."/>
            <person name="Dinh H."/>
            <person name="Doddapaneni H."/>
            <person name="Downs B."/>
            <person name="Dugan-Rocha S."/>
            <person name="Elkadiri S."/>
            <person name="Gnanaolivu R.D."/>
            <person name="Hernandez B."/>
            <person name="Javaid M."/>
            <person name="Jayaseelan J.C."/>
            <person name="Lee S."/>
            <person name="Li M."/>
            <person name="Ming W."/>
            <person name="Munidasa M."/>
            <person name="Muniz J."/>
            <person name="Nguyen L."/>
            <person name="Ongeri F."/>
            <person name="Osuji N."/>
            <person name="Pu L.-L."/>
            <person name="Puazo M."/>
            <person name="Qu C."/>
            <person name="Quiroz J."/>
            <person name="Raj R."/>
            <person name="Weissenberger G."/>
            <person name="Xin Y."/>
            <person name="Zou X."/>
            <person name="Han Y."/>
            <person name="Richards S."/>
            <person name="Worley K."/>
            <person name="Muzny D."/>
            <person name="Gibbs R."/>
        </authorList>
    </citation>
    <scope>NUCLEOTIDE SEQUENCE</scope>
    <source>
        <strain evidence="11">Sampled in the wild</strain>
    </source>
</reference>
<keyword evidence="2" id="KW-0479">Metal-binding</keyword>
<feature type="compositionally biased region" description="Pro residues" evidence="9">
    <location>
        <begin position="362"/>
        <end position="375"/>
    </location>
</feature>
<dbReference type="SUPFAM" id="SSF57667">
    <property type="entry name" value="beta-beta-alpha zinc fingers"/>
    <property type="match status" value="3"/>
</dbReference>
<evidence type="ECO:0000256" key="7">
    <source>
        <dbReference type="ARBA" id="ARBA00023242"/>
    </source>
</evidence>
<feature type="compositionally biased region" description="Gly residues" evidence="9">
    <location>
        <begin position="187"/>
        <end position="216"/>
    </location>
</feature>
<dbReference type="Gene3D" id="3.30.160.60">
    <property type="entry name" value="Classic Zinc Finger"/>
    <property type="match status" value="4"/>
</dbReference>
<comment type="subcellular location">
    <subcellularLocation>
        <location evidence="1">Nucleus</location>
    </subcellularLocation>
</comment>
<feature type="domain" description="C2H2-type" evidence="10">
    <location>
        <begin position="98"/>
        <end position="125"/>
    </location>
</feature>
<dbReference type="FunFam" id="3.30.160.60:FF:000821">
    <property type="entry name" value="Zinc finger protein 524"/>
    <property type="match status" value="1"/>
</dbReference>
<feature type="compositionally biased region" description="Low complexity" evidence="9">
    <location>
        <begin position="376"/>
        <end position="389"/>
    </location>
</feature>
<dbReference type="Pfam" id="PF12874">
    <property type="entry name" value="zf-met"/>
    <property type="match status" value="2"/>
</dbReference>
<feature type="compositionally biased region" description="Polar residues" evidence="9">
    <location>
        <begin position="419"/>
        <end position="438"/>
    </location>
</feature>
<keyword evidence="4 8" id="KW-0863">Zinc-finger</keyword>
<feature type="compositionally biased region" description="Low complexity" evidence="9">
    <location>
        <begin position="292"/>
        <end position="309"/>
    </location>
</feature>
<feature type="region of interest" description="Disordered" evidence="9">
    <location>
        <begin position="186"/>
        <end position="448"/>
    </location>
</feature>
<dbReference type="OrthoDB" id="5576026at2759"/>
<feature type="domain" description="C2H2-type" evidence="10">
    <location>
        <begin position="470"/>
        <end position="497"/>
    </location>
</feature>
<dbReference type="GO" id="GO:0006357">
    <property type="term" value="P:regulation of transcription by RNA polymerase II"/>
    <property type="evidence" value="ECO:0007669"/>
    <property type="project" value="TreeGrafter"/>
</dbReference>
<protein>
    <recommendedName>
        <fullName evidence="10">C2H2-type domain-containing protein</fullName>
    </recommendedName>
</protein>
<dbReference type="GO" id="GO:0008270">
    <property type="term" value="F:zinc ion binding"/>
    <property type="evidence" value="ECO:0007669"/>
    <property type="project" value="UniProtKB-KW"/>
</dbReference>
<feature type="domain" description="C2H2-type" evidence="10">
    <location>
        <begin position="126"/>
        <end position="154"/>
    </location>
</feature>
<evidence type="ECO:0000256" key="9">
    <source>
        <dbReference type="SAM" id="MobiDB-lite"/>
    </source>
</evidence>
<proteinExistence type="predicted"/>
<dbReference type="Proteomes" id="UP000792457">
    <property type="component" value="Unassembled WGS sequence"/>
</dbReference>
<evidence type="ECO:0000256" key="1">
    <source>
        <dbReference type="ARBA" id="ARBA00004123"/>
    </source>
</evidence>
<name>A0A8K0JVQ9_LADFU</name>
<sequence length="523" mass="55646">VPHTNYDSGDGSIPVHRCDLCEYETFSWAALQSHLRLHGNGVSGGGYCSTLAAALGASSSSALSSRQKMFECDVCQMRFSNGANMRRHRMRHTGVKPYECRVCAKRFFRKDHLMEHFATHTKSLPYHCPVCNKGFQRQIAMRAHFQNEHVGQSDAVKSCPLCAHRAASMKGLRVHFFHRHGIDLDGGPQGGGCGSPPGEETGGGGGDSPGASGGADGESQSPTHPMHLVVPPHFLAPHCSQDATPMSGSPADFSRVPYDLSPAAPSTADSSLRVTGGHPSSPEAPVPNGCCPSASPASSDSNSNTPSSSHDGQTSQGVRPDHPPNIKGEPAETIEPQPPPPSSEGSAMEPSGSASRSRFPLPQAPPLPSRAPPATRPCGTTPELSPLESLLREEVRAPPLHRRHHGRVLNVPDTHANGAITSTETEPSPSPCHGSSSRMVPCPPLTSASPPLPPVTMASHCSSPGTQRALRCSFCGIVFPDRTLYFLHKGCHSENNPWKCNICGERCSDVYDFNSHLLSKTHQ</sequence>
<evidence type="ECO:0000313" key="12">
    <source>
        <dbReference type="Proteomes" id="UP000792457"/>
    </source>
</evidence>
<evidence type="ECO:0000256" key="5">
    <source>
        <dbReference type="ARBA" id="ARBA00022833"/>
    </source>
</evidence>
<dbReference type="GO" id="GO:0005634">
    <property type="term" value="C:nucleus"/>
    <property type="evidence" value="ECO:0007669"/>
    <property type="project" value="UniProtKB-SubCell"/>
</dbReference>
<comment type="caution">
    <text evidence="11">The sequence shown here is derived from an EMBL/GenBank/DDBJ whole genome shotgun (WGS) entry which is preliminary data.</text>
</comment>
<keyword evidence="3" id="KW-0677">Repeat</keyword>
<feature type="domain" description="C2H2-type" evidence="10">
    <location>
        <begin position="70"/>
        <end position="97"/>
    </location>
</feature>
<organism evidence="11 12">
    <name type="scientific">Ladona fulva</name>
    <name type="common">Scarce chaser dragonfly</name>
    <name type="synonym">Libellula fulva</name>
    <dbReference type="NCBI Taxonomy" id="123851"/>
    <lineage>
        <taxon>Eukaryota</taxon>
        <taxon>Metazoa</taxon>
        <taxon>Ecdysozoa</taxon>
        <taxon>Arthropoda</taxon>
        <taxon>Hexapoda</taxon>
        <taxon>Insecta</taxon>
        <taxon>Pterygota</taxon>
        <taxon>Palaeoptera</taxon>
        <taxon>Odonata</taxon>
        <taxon>Epiprocta</taxon>
        <taxon>Anisoptera</taxon>
        <taxon>Libelluloidea</taxon>
        <taxon>Libellulidae</taxon>
        <taxon>Ladona</taxon>
    </lineage>
</organism>
<dbReference type="EMBL" id="KZ308165">
    <property type="protein sequence ID" value="KAG8223555.1"/>
    <property type="molecule type" value="Genomic_DNA"/>
</dbReference>
<evidence type="ECO:0000256" key="4">
    <source>
        <dbReference type="ARBA" id="ARBA00022771"/>
    </source>
</evidence>